<organism evidence="3 4">
    <name type="scientific">Trinickia symbiotica</name>
    <dbReference type="NCBI Taxonomy" id="863227"/>
    <lineage>
        <taxon>Bacteria</taxon>
        <taxon>Pseudomonadati</taxon>
        <taxon>Pseudomonadota</taxon>
        <taxon>Betaproteobacteria</taxon>
        <taxon>Burkholderiales</taxon>
        <taxon>Burkholderiaceae</taxon>
        <taxon>Trinickia</taxon>
    </lineage>
</organism>
<dbReference type="Gene3D" id="3.10.350.10">
    <property type="entry name" value="LysM domain"/>
    <property type="match status" value="1"/>
</dbReference>
<comment type="caution">
    <text evidence="3">The sequence shown here is derived from an EMBL/GenBank/DDBJ whole genome shotgun (WGS) entry which is preliminary data.</text>
</comment>
<gene>
    <name evidence="3" type="ORF">C9I57_25245</name>
</gene>
<evidence type="ECO:0000313" key="4">
    <source>
        <dbReference type="Proteomes" id="UP000240638"/>
    </source>
</evidence>
<reference evidence="3 4" key="1">
    <citation type="submission" date="2018-03" db="EMBL/GenBank/DDBJ databases">
        <title>Whole genome analyses suggest that Burkholderia sensu lato contains two further novel genera in the rhizoxinica-symbiotica group Mycetohabitans gen. nov., and Trinickia gen. nov.: implications for the evolution of diazotrophy and nodulation in the Burkholderiaceae.</title>
        <authorList>
            <person name="Estrada De Los Santos P."/>
            <person name="Palmer M."/>
            <person name="Chavez-Ramirez B."/>
            <person name="Steenkamp E.T."/>
            <person name="Hirsch A.M."/>
            <person name="Manyaka P."/>
            <person name="Maluk M."/>
            <person name="Lafos M."/>
            <person name="Crook M."/>
            <person name="Gross E."/>
            <person name="Simon M.F."/>
            <person name="Bueno Dos Reis Junior F."/>
            <person name="Poole P.S."/>
            <person name="Venter S.N."/>
            <person name="James E.K."/>
        </authorList>
    </citation>
    <scope>NUCLEOTIDE SEQUENCE [LARGE SCALE GENOMIC DNA]</scope>
    <source>
        <strain evidence="3 4">JPY-366</strain>
    </source>
</reference>
<protein>
    <submittedName>
        <fullName evidence="3">LysM domain protein</fullName>
    </submittedName>
</protein>
<dbReference type="CDD" id="cd00118">
    <property type="entry name" value="LysM"/>
    <property type="match status" value="1"/>
</dbReference>
<dbReference type="SUPFAM" id="SSF54106">
    <property type="entry name" value="LysM domain"/>
    <property type="match status" value="1"/>
</dbReference>
<evidence type="ECO:0000313" key="3">
    <source>
        <dbReference type="EMBL" id="PTB17838.1"/>
    </source>
</evidence>
<keyword evidence="1" id="KW-0732">Signal</keyword>
<dbReference type="AlphaFoldDB" id="A0A2T3XMW7"/>
<dbReference type="SMART" id="SM00257">
    <property type="entry name" value="LysM"/>
    <property type="match status" value="1"/>
</dbReference>
<sequence>MTTTISTPANQKRVLSHAALFALCALLVSGCETTDRWLNGPTATTEARPYAQQAGVQPGYYRVNLGDTLASVAAGFGQRPQDIAEWNRLPLNAALAPGQVLRVVPPVAANANVAGAPAIRLAWPAYGQVLRSQSAANAKGIVIAGQADELVKAAADGQVIYIGSPTAGDQYASLIVVKHSDALVTGYSVSGPVSVKEGDVVRKGQPLATMGIDKSGRSTLEFEIRREGAPIDPLAYLPR</sequence>
<dbReference type="PANTHER" id="PTHR21666:SF270">
    <property type="entry name" value="MUREIN HYDROLASE ACTIVATOR ENVC"/>
    <property type="match status" value="1"/>
</dbReference>
<dbReference type="InterPro" id="IPR016047">
    <property type="entry name" value="M23ase_b-sheet_dom"/>
</dbReference>
<dbReference type="Proteomes" id="UP000240638">
    <property type="component" value="Unassembled WGS sequence"/>
</dbReference>
<dbReference type="PROSITE" id="PS51782">
    <property type="entry name" value="LYSM"/>
    <property type="match status" value="1"/>
</dbReference>
<dbReference type="SUPFAM" id="SSF51261">
    <property type="entry name" value="Duplicated hybrid motif"/>
    <property type="match status" value="1"/>
</dbReference>
<dbReference type="Gene3D" id="2.70.70.10">
    <property type="entry name" value="Glucose Permease (Domain IIA)"/>
    <property type="match status" value="1"/>
</dbReference>
<dbReference type="InterPro" id="IPR036779">
    <property type="entry name" value="LysM_dom_sf"/>
</dbReference>
<dbReference type="InterPro" id="IPR018392">
    <property type="entry name" value="LysM"/>
</dbReference>
<name>A0A2T3XMW7_9BURK</name>
<feature type="domain" description="LysM" evidence="2">
    <location>
        <begin position="59"/>
        <end position="103"/>
    </location>
</feature>
<feature type="chain" id="PRO_5015655899" evidence="1">
    <location>
        <begin position="31"/>
        <end position="239"/>
    </location>
</feature>
<dbReference type="InterPro" id="IPR050570">
    <property type="entry name" value="Cell_wall_metabolism_enzyme"/>
</dbReference>
<dbReference type="PANTHER" id="PTHR21666">
    <property type="entry name" value="PEPTIDASE-RELATED"/>
    <property type="match status" value="1"/>
</dbReference>
<evidence type="ECO:0000256" key="1">
    <source>
        <dbReference type="SAM" id="SignalP"/>
    </source>
</evidence>
<dbReference type="EMBL" id="PYUC01000015">
    <property type="protein sequence ID" value="PTB17838.1"/>
    <property type="molecule type" value="Genomic_DNA"/>
</dbReference>
<feature type="signal peptide" evidence="1">
    <location>
        <begin position="1"/>
        <end position="30"/>
    </location>
</feature>
<dbReference type="GO" id="GO:0004222">
    <property type="term" value="F:metalloendopeptidase activity"/>
    <property type="evidence" value="ECO:0007669"/>
    <property type="project" value="TreeGrafter"/>
</dbReference>
<evidence type="ECO:0000259" key="2">
    <source>
        <dbReference type="PROSITE" id="PS51782"/>
    </source>
</evidence>
<accession>A0A2T3XMW7</accession>
<dbReference type="RefSeq" id="WP_107153326.1">
    <property type="nucleotide sequence ID" value="NZ_PYUC01000015.1"/>
</dbReference>
<dbReference type="Pfam" id="PF01476">
    <property type="entry name" value="LysM"/>
    <property type="match status" value="1"/>
</dbReference>
<dbReference type="Pfam" id="PF01551">
    <property type="entry name" value="Peptidase_M23"/>
    <property type="match status" value="1"/>
</dbReference>
<dbReference type="InterPro" id="IPR011055">
    <property type="entry name" value="Dup_hybrid_motif"/>
</dbReference>
<dbReference type="CDD" id="cd12797">
    <property type="entry name" value="M23_peptidase"/>
    <property type="match status" value="1"/>
</dbReference>
<proteinExistence type="predicted"/>